<name>A0A1Y1YZB8_9PLEO</name>
<dbReference type="InterPro" id="IPR007259">
    <property type="entry name" value="GCP"/>
</dbReference>
<sequence>MAQNAKLGALTEELIRSIVKFDPATNKQAYRHAKDLAKQGLRAHQYGRTNQFDVQASYKGLDEKFRVLNRDDLADALDKRLEELQAIPNKWTPEYLSLLLQLSDRPVENSQVEALELLRPPPPTPPLTWAEIVADDPYSDEDIWKDIDYAAESSEDDRTPKKRGGRQSKEDSLPSSIDHNDAYDPESCIVPVHAQAIQEISESQFWKAAPEEQLDKIEITELQAIREALFMLAGLPTSLYVNNPKNGSIRVNHKYNFSHALTATMEDLLSQLADIGQDLYRLRQWTLRRSPLPLIQTFEAAIQFRLTEYDHEYLASQQRRYLVPDTPIAVSLLELHHDIRSTSRPLVQLAKLVAEIEPLLLVNPFAHLETLFDRTGAAQMALESDVFEFLSKIFFECLQTYLKPIRKWMESGELGANDETFFVFESDSGSEVSSLWHDRYVLRRGKGNALRSPEFLQPAAHKIFNTGKSVIFLKELGIYGTGLASTEPEPRLDHLTVCGDSSTVPLSPFAELFEAAFERWIRSKFSLASTVLREHLFVQFGLFRILKVFSHLFLGEDGSVFQDFADAIFERMDSRQRGWNDRYLLTELARGVFTNSFAPSDVDKVIVRTISIKDQGRSVKNLRSIAMDYALPWPIMNIIQRSSISIYQQVFTFLLQTYRAKYLLQRVEWNQLVRLKDNRLTHMAYKLRQRLMWFSDILRSYLSETVIAISTQAMTADMGRAEDIDEMSNIHIKFLARLQEQALLSQNLKPIYRAIISLLDLGVLFSEIHEKIVQKLPTAKLRHDLPPKSPAKPAKAANRRKSVIPLVVENQSSDSSDSELDADGDNPVGEGSSGDAGLKTLNQIEEQFGKLLPFVTAGLRSVSRAGAKPVWEMLAERLEWDKPEDKL</sequence>
<keyword evidence="4 5" id="KW-0206">Cytoskeleton</keyword>
<evidence type="ECO:0000256" key="6">
    <source>
        <dbReference type="SAM" id="MobiDB-lite"/>
    </source>
</evidence>
<evidence type="ECO:0000256" key="3">
    <source>
        <dbReference type="ARBA" id="ARBA00022701"/>
    </source>
</evidence>
<keyword evidence="3 5" id="KW-0493">Microtubule</keyword>
<feature type="compositionally biased region" description="Basic and acidic residues" evidence="6">
    <location>
        <begin position="167"/>
        <end position="180"/>
    </location>
</feature>
<evidence type="ECO:0000256" key="5">
    <source>
        <dbReference type="RuleBase" id="RU363050"/>
    </source>
</evidence>
<dbReference type="GO" id="GO:0000930">
    <property type="term" value="C:gamma-tubulin complex"/>
    <property type="evidence" value="ECO:0007669"/>
    <property type="project" value="TreeGrafter"/>
</dbReference>
<evidence type="ECO:0000313" key="11">
    <source>
        <dbReference type="Proteomes" id="UP000193144"/>
    </source>
</evidence>
<evidence type="ECO:0000256" key="4">
    <source>
        <dbReference type="ARBA" id="ARBA00023212"/>
    </source>
</evidence>
<evidence type="ECO:0000259" key="9">
    <source>
        <dbReference type="Pfam" id="PF17681"/>
    </source>
</evidence>
<dbReference type="GO" id="GO:0051321">
    <property type="term" value="P:meiotic cell cycle"/>
    <property type="evidence" value="ECO:0007669"/>
    <property type="project" value="TreeGrafter"/>
</dbReference>
<comment type="subcellular location">
    <subcellularLocation>
        <location evidence="5">Cytoplasm</location>
        <location evidence="5">Cytoskeleton</location>
        <location evidence="5">Microtubule organizing center</location>
    </subcellularLocation>
</comment>
<dbReference type="PANTHER" id="PTHR19302">
    <property type="entry name" value="GAMMA TUBULIN COMPLEX PROTEIN"/>
    <property type="match status" value="1"/>
</dbReference>
<comment type="similarity">
    <text evidence="1 5">Belongs to the TUBGCP family.</text>
</comment>
<organism evidence="10 11">
    <name type="scientific">Clohesyomyces aquaticus</name>
    <dbReference type="NCBI Taxonomy" id="1231657"/>
    <lineage>
        <taxon>Eukaryota</taxon>
        <taxon>Fungi</taxon>
        <taxon>Dikarya</taxon>
        <taxon>Ascomycota</taxon>
        <taxon>Pezizomycotina</taxon>
        <taxon>Dothideomycetes</taxon>
        <taxon>Pleosporomycetidae</taxon>
        <taxon>Pleosporales</taxon>
        <taxon>Lindgomycetaceae</taxon>
        <taxon>Clohesyomyces</taxon>
    </lineage>
</organism>
<dbReference type="EMBL" id="MCFA01000148">
    <property type="protein sequence ID" value="ORY03299.1"/>
    <property type="molecule type" value="Genomic_DNA"/>
</dbReference>
<dbReference type="OrthoDB" id="66546at2759"/>
<dbReference type="Proteomes" id="UP000193144">
    <property type="component" value="Unassembled WGS sequence"/>
</dbReference>
<dbReference type="Gene3D" id="1.20.120.1900">
    <property type="entry name" value="Gamma-tubulin complex, C-terminal domain"/>
    <property type="match status" value="1"/>
</dbReference>
<dbReference type="GO" id="GO:0005816">
    <property type="term" value="C:spindle pole body"/>
    <property type="evidence" value="ECO:0007669"/>
    <property type="project" value="UniProtKB-ARBA"/>
</dbReference>
<reference evidence="10 11" key="1">
    <citation type="submission" date="2016-07" db="EMBL/GenBank/DDBJ databases">
        <title>Pervasive Adenine N6-methylation of Active Genes in Fungi.</title>
        <authorList>
            <consortium name="DOE Joint Genome Institute"/>
            <person name="Mondo S.J."/>
            <person name="Dannebaum R.O."/>
            <person name="Kuo R.C."/>
            <person name="Labutti K."/>
            <person name="Haridas S."/>
            <person name="Kuo A."/>
            <person name="Salamov A."/>
            <person name="Ahrendt S.R."/>
            <person name="Lipzen A."/>
            <person name="Sullivan W."/>
            <person name="Andreopoulos W.B."/>
            <person name="Clum A."/>
            <person name="Lindquist E."/>
            <person name="Daum C."/>
            <person name="Ramamoorthy G.K."/>
            <person name="Gryganskyi A."/>
            <person name="Culley D."/>
            <person name="Magnuson J.K."/>
            <person name="James T.Y."/>
            <person name="O'Malley M.A."/>
            <person name="Stajich J.E."/>
            <person name="Spatafora J.W."/>
            <person name="Visel A."/>
            <person name="Grigoriev I.V."/>
        </authorList>
    </citation>
    <scope>NUCLEOTIDE SEQUENCE [LARGE SCALE GENOMIC DNA]</scope>
    <source>
        <strain evidence="10 11">CBS 115471</strain>
    </source>
</reference>
<feature type="domain" description="Gamma tubulin complex component C-terminal" evidence="7">
    <location>
        <begin position="542"/>
        <end position="880"/>
    </location>
</feature>
<dbReference type="GO" id="GO:0000278">
    <property type="term" value="P:mitotic cell cycle"/>
    <property type="evidence" value="ECO:0007669"/>
    <property type="project" value="TreeGrafter"/>
</dbReference>
<dbReference type="GO" id="GO:0000922">
    <property type="term" value="C:spindle pole"/>
    <property type="evidence" value="ECO:0007669"/>
    <property type="project" value="InterPro"/>
</dbReference>
<keyword evidence="2 5" id="KW-0963">Cytoplasm</keyword>
<evidence type="ECO:0000256" key="2">
    <source>
        <dbReference type="ARBA" id="ARBA00022490"/>
    </source>
</evidence>
<dbReference type="GO" id="GO:0051011">
    <property type="term" value="F:microtubule minus-end binding"/>
    <property type="evidence" value="ECO:0007669"/>
    <property type="project" value="TreeGrafter"/>
</dbReference>
<dbReference type="AlphaFoldDB" id="A0A1Y1YZB8"/>
<dbReference type="InterPro" id="IPR042241">
    <property type="entry name" value="GCP_C_sf"/>
</dbReference>
<proteinExistence type="inferred from homology"/>
<dbReference type="GO" id="GO:0031122">
    <property type="term" value="P:cytoplasmic microtubule organization"/>
    <property type="evidence" value="ECO:0007669"/>
    <property type="project" value="TreeGrafter"/>
</dbReference>
<keyword evidence="11" id="KW-1185">Reference proteome</keyword>
<feature type="domain" description="Gamma-Tubulin ring complex non-core subunit mod21 N-terminal" evidence="8">
    <location>
        <begin position="67"/>
        <end position="157"/>
    </location>
</feature>
<dbReference type="PANTHER" id="PTHR19302:SF33">
    <property type="entry name" value="GAMMA-TUBULIN COMPLEX COMPONENT 5"/>
    <property type="match status" value="1"/>
</dbReference>
<feature type="region of interest" description="Disordered" evidence="6">
    <location>
        <begin position="150"/>
        <end position="180"/>
    </location>
</feature>
<dbReference type="Pfam" id="PF04130">
    <property type="entry name" value="GCP_C_terminal"/>
    <property type="match status" value="1"/>
</dbReference>
<feature type="region of interest" description="Disordered" evidence="6">
    <location>
        <begin position="809"/>
        <end position="837"/>
    </location>
</feature>
<evidence type="ECO:0000259" key="8">
    <source>
        <dbReference type="Pfam" id="PF14609"/>
    </source>
</evidence>
<dbReference type="InterPro" id="IPR032797">
    <property type="entry name" value="Mod21_N"/>
</dbReference>
<comment type="caution">
    <text evidence="10">The sequence shown here is derived from an EMBL/GenBank/DDBJ whole genome shotgun (WGS) entry which is preliminary data.</text>
</comment>
<dbReference type="GO" id="GO:0007020">
    <property type="term" value="P:microtubule nucleation"/>
    <property type="evidence" value="ECO:0007669"/>
    <property type="project" value="InterPro"/>
</dbReference>
<accession>A0A1Y1YZB8</accession>
<dbReference type="InterPro" id="IPR040457">
    <property type="entry name" value="GCP_C"/>
</dbReference>
<dbReference type="STRING" id="1231657.A0A1Y1YZB8"/>
<dbReference type="InterPro" id="IPR041470">
    <property type="entry name" value="GCP_N"/>
</dbReference>
<dbReference type="Pfam" id="PF14609">
    <property type="entry name" value="GCP5-Mod21_N"/>
    <property type="match status" value="1"/>
</dbReference>
<dbReference type="GO" id="GO:0005874">
    <property type="term" value="C:microtubule"/>
    <property type="evidence" value="ECO:0007669"/>
    <property type="project" value="UniProtKB-KW"/>
</dbReference>
<dbReference type="CDD" id="cd22572">
    <property type="entry name" value="GCP5_NTD"/>
    <property type="match status" value="1"/>
</dbReference>
<dbReference type="InterPro" id="IPR059169">
    <property type="entry name" value="GCP5_N_ext"/>
</dbReference>
<dbReference type="GO" id="GO:0051225">
    <property type="term" value="P:spindle assembly"/>
    <property type="evidence" value="ECO:0007669"/>
    <property type="project" value="TreeGrafter"/>
</dbReference>
<dbReference type="GO" id="GO:0043015">
    <property type="term" value="F:gamma-tubulin binding"/>
    <property type="evidence" value="ECO:0007669"/>
    <property type="project" value="InterPro"/>
</dbReference>
<evidence type="ECO:0000313" key="10">
    <source>
        <dbReference type="EMBL" id="ORY03299.1"/>
    </source>
</evidence>
<gene>
    <name evidence="10" type="ORF">BCR34DRAFT_71138</name>
</gene>
<evidence type="ECO:0000259" key="7">
    <source>
        <dbReference type="Pfam" id="PF04130"/>
    </source>
</evidence>
<evidence type="ECO:0000256" key="1">
    <source>
        <dbReference type="ARBA" id="ARBA00010337"/>
    </source>
</evidence>
<protein>
    <recommendedName>
        <fullName evidence="5">Spindle pole body component</fullName>
    </recommendedName>
</protein>
<dbReference type="Pfam" id="PF17681">
    <property type="entry name" value="GCP_N_terminal"/>
    <property type="match status" value="1"/>
</dbReference>
<feature type="domain" description="Gamma tubulin complex component protein N-terminal" evidence="9">
    <location>
        <begin position="225"/>
        <end position="537"/>
    </location>
</feature>